<organism evidence="2 4">
    <name type="scientific">Rotaria socialis</name>
    <dbReference type="NCBI Taxonomy" id="392032"/>
    <lineage>
        <taxon>Eukaryota</taxon>
        <taxon>Metazoa</taxon>
        <taxon>Spiralia</taxon>
        <taxon>Gnathifera</taxon>
        <taxon>Rotifera</taxon>
        <taxon>Eurotatoria</taxon>
        <taxon>Bdelloidea</taxon>
        <taxon>Philodinida</taxon>
        <taxon>Philodinidae</taxon>
        <taxon>Rotaria</taxon>
    </lineage>
</organism>
<evidence type="ECO:0000313" key="1">
    <source>
        <dbReference type="EMBL" id="CAF3320159.1"/>
    </source>
</evidence>
<dbReference type="EMBL" id="CAJNXB010003518">
    <property type="protein sequence ID" value="CAF3320159.1"/>
    <property type="molecule type" value="Genomic_DNA"/>
</dbReference>
<sequence>MTDAKVLAQMSSTAVQQRCMRYRKHNSTNYLPKTGRPKKISDQELKTLVRLVDNMVGVSQRRLGRRFELNQLIVSPNLRKRTSVPVYKRRSAPKYISDY</sequence>
<name>A0A817UX44_9BILA</name>
<dbReference type="EMBL" id="CAJNYU010001153">
    <property type="protein sequence ID" value="CAF3417058.1"/>
    <property type="molecule type" value="Genomic_DNA"/>
</dbReference>
<evidence type="ECO:0000313" key="2">
    <source>
        <dbReference type="EMBL" id="CAF3331882.1"/>
    </source>
</evidence>
<proteinExistence type="predicted"/>
<dbReference type="Proteomes" id="UP000663869">
    <property type="component" value="Unassembled WGS sequence"/>
</dbReference>
<dbReference type="Proteomes" id="UP000663872">
    <property type="component" value="Unassembled WGS sequence"/>
</dbReference>
<comment type="caution">
    <text evidence="2">The sequence shown here is derived from an EMBL/GenBank/DDBJ whole genome shotgun (WGS) entry which is preliminary data.</text>
</comment>
<reference evidence="2" key="1">
    <citation type="submission" date="2021-02" db="EMBL/GenBank/DDBJ databases">
        <authorList>
            <person name="Nowell W R."/>
        </authorList>
    </citation>
    <scope>NUCLEOTIDE SEQUENCE</scope>
</reference>
<dbReference type="OrthoDB" id="3263820at2759"/>
<evidence type="ECO:0000313" key="3">
    <source>
        <dbReference type="EMBL" id="CAF3417058.1"/>
    </source>
</evidence>
<dbReference type="EMBL" id="CAJNYT010000134">
    <property type="protein sequence ID" value="CAF3331882.1"/>
    <property type="molecule type" value="Genomic_DNA"/>
</dbReference>
<gene>
    <name evidence="3" type="ORF">FME351_LOCUS10551</name>
    <name evidence="2" type="ORF">GRG538_LOCUS3656</name>
    <name evidence="1" type="ORF">TIS948_LOCUS20107</name>
</gene>
<evidence type="ECO:0000313" key="4">
    <source>
        <dbReference type="Proteomes" id="UP000663872"/>
    </source>
</evidence>
<protein>
    <submittedName>
        <fullName evidence="2">Uncharacterized protein</fullName>
    </submittedName>
</protein>
<accession>A0A817UX44</accession>
<dbReference type="Proteomes" id="UP000663825">
    <property type="component" value="Unassembled WGS sequence"/>
</dbReference>
<dbReference type="AlphaFoldDB" id="A0A817UX44"/>